<protein>
    <submittedName>
        <fullName evidence="15">Cytochrome b</fullName>
    </submittedName>
</protein>
<comment type="caution">
    <text evidence="15">The sequence shown here is derived from an EMBL/GenBank/DDBJ whole genome shotgun (WGS) entry which is preliminary data.</text>
</comment>
<comment type="subcellular location">
    <subcellularLocation>
        <location evidence="2">Cell membrane</location>
        <topology evidence="2">Multi-pass membrane protein</topology>
    </subcellularLocation>
</comment>
<dbReference type="Proteomes" id="UP001500227">
    <property type="component" value="Unassembled WGS sequence"/>
</dbReference>
<keyword evidence="4" id="KW-1003">Cell membrane</keyword>
<evidence type="ECO:0000313" key="16">
    <source>
        <dbReference type="Proteomes" id="UP001500227"/>
    </source>
</evidence>
<keyword evidence="3" id="KW-0813">Transport</keyword>
<evidence type="ECO:0000256" key="13">
    <source>
        <dbReference type="SAM" id="Phobius"/>
    </source>
</evidence>
<dbReference type="RefSeq" id="WP_345370547.1">
    <property type="nucleotide sequence ID" value="NZ_BAABKD010000009.1"/>
</dbReference>
<dbReference type="SUPFAM" id="SSF81342">
    <property type="entry name" value="Transmembrane di-heme cytochromes"/>
    <property type="match status" value="1"/>
</dbReference>
<evidence type="ECO:0000256" key="12">
    <source>
        <dbReference type="ARBA" id="ARBA00037975"/>
    </source>
</evidence>
<accession>A0ABP9M5X9</accession>
<dbReference type="InterPro" id="IPR011577">
    <property type="entry name" value="Cyt_b561_bac/Ni-Hgenase"/>
</dbReference>
<evidence type="ECO:0000256" key="3">
    <source>
        <dbReference type="ARBA" id="ARBA00022448"/>
    </source>
</evidence>
<evidence type="ECO:0000256" key="5">
    <source>
        <dbReference type="ARBA" id="ARBA00022617"/>
    </source>
</evidence>
<proteinExistence type="inferred from homology"/>
<feature type="domain" description="Cytochrome b561 bacterial/Ni-hydrogenase" evidence="14">
    <location>
        <begin position="8"/>
        <end position="174"/>
    </location>
</feature>
<feature type="transmembrane region" description="Helical" evidence="13">
    <location>
        <begin position="140"/>
        <end position="157"/>
    </location>
</feature>
<keyword evidence="7" id="KW-0479">Metal-binding</keyword>
<dbReference type="PANTHER" id="PTHR30529:SF1">
    <property type="entry name" value="CYTOCHROME B561 HOMOLOG 2"/>
    <property type="match status" value="1"/>
</dbReference>
<dbReference type="InterPro" id="IPR016174">
    <property type="entry name" value="Di-haem_cyt_TM"/>
</dbReference>
<evidence type="ECO:0000313" key="15">
    <source>
        <dbReference type="EMBL" id="GAA5089803.1"/>
    </source>
</evidence>
<evidence type="ECO:0000256" key="10">
    <source>
        <dbReference type="ARBA" id="ARBA00023004"/>
    </source>
</evidence>
<keyword evidence="10" id="KW-0408">Iron</keyword>
<organism evidence="15 16">
    <name type="scientific">Paenalcaligenes hermetiae</name>
    <dbReference type="NCBI Taxonomy" id="1157987"/>
    <lineage>
        <taxon>Bacteria</taxon>
        <taxon>Pseudomonadati</taxon>
        <taxon>Pseudomonadota</taxon>
        <taxon>Betaproteobacteria</taxon>
        <taxon>Burkholderiales</taxon>
        <taxon>Alcaligenaceae</taxon>
        <taxon>Paenalcaligenes</taxon>
    </lineage>
</organism>
<name>A0ABP9M5X9_9BURK</name>
<feature type="transmembrane region" description="Helical" evidence="13">
    <location>
        <begin position="87"/>
        <end position="106"/>
    </location>
</feature>
<gene>
    <name evidence="15" type="ORF">GCM10023337_13240</name>
</gene>
<sequence length="175" mass="19883">MMGDTTERYGTLSRFFHWFMALGFAWMFLTACARFIDKDAAFTKAVFQYHGQVGFTILWLGVLRILWAISQSKHRPHNNTITKLGHLALYVLMLAVPFIAVLRTIGSGRPFTYWNTIPILSGSDEKIQWMVDLGNSLHGNLGWLLFLLIAGHIVMTIKHRIAGGEEDVMPRMLGK</sequence>
<evidence type="ECO:0000256" key="1">
    <source>
        <dbReference type="ARBA" id="ARBA00001970"/>
    </source>
</evidence>
<evidence type="ECO:0000256" key="8">
    <source>
        <dbReference type="ARBA" id="ARBA00022982"/>
    </source>
</evidence>
<dbReference type="EMBL" id="BAABKD010000009">
    <property type="protein sequence ID" value="GAA5089803.1"/>
    <property type="molecule type" value="Genomic_DNA"/>
</dbReference>
<evidence type="ECO:0000256" key="6">
    <source>
        <dbReference type="ARBA" id="ARBA00022692"/>
    </source>
</evidence>
<evidence type="ECO:0000256" key="4">
    <source>
        <dbReference type="ARBA" id="ARBA00022475"/>
    </source>
</evidence>
<dbReference type="PANTHER" id="PTHR30529">
    <property type="entry name" value="CYTOCHROME B561"/>
    <property type="match status" value="1"/>
</dbReference>
<keyword evidence="11 13" id="KW-0472">Membrane</keyword>
<feature type="transmembrane region" description="Helical" evidence="13">
    <location>
        <begin position="15"/>
        <end position="36"/>
    </location>
</feature>
<feature type="transmembrane region" description="Helical" evidence="13">
    <location>
        <begin position="48"/>
        <end position="67"/>
    </location>
</feature>
<dbReference type="Pfam" id="PF01292">
    <property type="entry name" value="Ni_hydr_CYTB"/>
    <property type="match status" value="1"/>
</dbReference>
<evidence type="ECO:0000256" key="11">
    <source>
        <dbReference type="ARBA" id="ARBA00023136"/>
    </source>
</evidence>
<keyword evidence="9 13" id="KW-1133">Transmembrane helix</keyword>
<keyword evidence="6 13" id="KW-0812">Transmembrane</keyword>
<keyword evidence="16" id="KW-1185">Reference proteome</keyword>
<evidence type="ECO:0000256" key="2">
    <source>
        <dbReference type="ARBA" id="ARBA00004651"/>
    </source>
</evidence>
<keyword evidence="5" id="KW-0349">Heme</keyword>
<evidence type="ECO:0000259" key="14">
    <source>
        <dbReference type="Pfam" id="PF01292"/>
    </source>
</evidence>
<reference evidence="16" key="1">
    <citation type="journal article" date="2019" name="Int. J. Syst. Evol. Microbiol.">
        <title>The Global Catalogue of Microorganisms (GCM) 10K type strain sequencing project: providing services to taxonomists for standard genome sequencing and annotation.</title>
        <authorList>
            <consortium name="The Broad Institute Genomics Platform"/>
            <consortium name="The Broad Institute Genome Sequencing Center for Infectious Disease"/>
            <person name="Wu L."/>
            <person name="Ma J."/>
        </authorList>
    </citation>
    <scope>NUCLEOTIDE SEQUENCE [LARGE SCALE GENOMIC DNA]</scope>
    <source>
        <strain evidence="16">JCM 18423</strain>
    </source>
</reference>
<evidence type="ECO:0000256" key="7">
    <source>
        <dbReference type="ARBA" id="ARBA00022723"/>
    </source>
</evidence>
<dbReference type="InterPro" id="IPR052168">
    <property type="entry name" value="Cytochrome_b561_oxidase"/>
</dbReference>
<comment type="similarity">
    <text evidence="12">Belongs to the cytochrome b561 family.</text>
</comment>
<evidence type="ECO:0000256" key="9">
    <source>
        <dbReference type="ARBA" id="ARBA00022989"/>
    </source>
</evidence>
<comment type="cofactor">
    <cofactor evidence="1">
        <name>heme b</name>
        <dbReference type="ChEBI" id="CHEBI:60344"/>
    </cofactor>
</comment>
<keyword evidence="8" id="KW-0249">Electron transport</keyword>
<dbReference type="Gene3D" id="1.20.950.20">
    <property type="entry name" value="Transmembrane di-heme cytochromes, Chain C"/>
    <property type="match status" value="1"/>
</dbReference>